<proteinExistence type="predicted"/>
<evidence type="ECO:0000313" key="2">
    <source>
        <dbReference type="Proteomes" id="UP000799754"/>
    </source>
</evidence>
<reference evidence="1" key="1">
    <citation type="journal article" date="2020" name="Stud. Mycol.">
        <title>101 Dothideomycetes genomes: a test case for predicting lifestyles and emergence of pathogens.</title>
        <authorList>
            <person name="Haridas S."/>
            <person name="Albert R."/>
            <person name="Binder M."/>
            <person name="Bloem J."/>
            <person name="Labutti K."/>
            <person name="Salamov A."/>
            <person name="Andreopoulos B."/>
            <person name="Baker S."/>
            <person name="Barry K."/>
            <person name="Bills G."/>
            <person name="Bluhm B."/>
            <person name="Cannon C."/>
            <person name="Castanera R."/>
            <person name="Culley D."/>
            <person name="Daum C."/>
            <person name="Ezra D."/>
            <person name="Gonzalez J."/>
            <person name="Henrissat B."/>
            <person name="Kuo A."/>
            <person name="Liang C."/>
            <person name="Lipzen A."/>
            <person name="Lutzoni F."/>
            <person name="Magnuson J."/>
            <person name="Mondo S."/>
            <person name="Nolan M."/>
            <person name="Ohm R."/>
            <person name="Pangilinan J."/>
            <person name="Park H.-J."/>
            <person name="Ramirez L."/>
            <person name="Alfaro M."/>
            <person name="Sun H."/>
            <person name="Tritt A."/>
            <person name="Yoshinaga Y."/>
            <person name="Zwiers L.-H."/>
            <person name="Turgeon B."/>
            <person name="Goodwin S."/>
            <person name="Spatafora J."/>
            <person name="Crous P."/>
            <person name="Grigoriev I."/>
        </authorList>
    </citation>
    <scope>NUCLEOTIDE SEQUENCE</scope>
    <source>
        <strain evidence="1">CBS 525.71</strain>
    </source>
</reference>
<name>A0ACB6RVH9_9PLEO</name>
<organism evidence="1 2">
    <name type="scientific">Macroventuria anomochaeta</name>
    <dbReference type="NCBI Taxonomy" id="301207"/>
    <lineage>
        <taxon>Eukaryota</taxon>
        <taxon>Fungi</taxon>
        <taxon>Dikarya</taxon>
        <taxon>Ascomycota</taxon>
        <taxon>Pezizomycotina</taxon>
        <taxon>Dothideomycetes</taxon>
        <taxon>Pleosporomycetidae</taxon>
        <taxon>Pleosporales</taxon>
        <taxon>Pleosporineae</taxon>
        <taxon>Didymellaceae</taxon>
        <taxon>Macroventuria</taxon>
    </lineage>
</organism>
<sequence length="170" mass="19516">MMASNCNPWMQGPSVSPVSTLQLNQKVLHLRKFISRKPTKVLAGMCAERFQPCAVSHHSNGDIRQRYLSRSRLCSLSEPELLRTHLQHMIWVSLAYAAMPLEDLRWTCHVQLPSRATSTVVQRLQSTSFSVEISTFAASAKSLQRLRHRRRFWLSSGCRVDPQRRPYSPI</sequence>
<dbReference type="EMBL" id="MU006726">
    <property type="protein sequence ID" value="KAF2625287.1"/>
    <property type="molecule type" value="Genomic_DNA"/>
</dbReference>
<dbReference type="Proteomes" id="UP000799754">
    <property type="component" value="Unassembled WGS sequence"/>
</dbReference>
<comment type="caution">
    <text evidence="1">The sequence shown here is derived from an EMBL/GenBank/DDBJ whole genome shotgun (WGS) entry which is preliminary data.</text>
</comment>
<keyword evidence="2" id="KW-1185">Reference proteome</keyword>
<accession>A0ACB6RVH9</accession>
<gene>
    <name evidence="1" type="ORF">BU25DRAFT_117978</name>
</gene>
<evidence type="ECO:0000313" key="1">
    <source>
        <dbReference type="EMBL" id="KAF2625287.1"/>
    </source>
</evidence>
<protein>
    <submittedName>
        <fullName evidence="1">Uncharacterized protein</fullName>
    </submittedName>
</protein>